<protein>
    <submittedName>
        <fullName evidence="1">Uncharacterized protein</fullName>
    </submittedName>
</protein>
<evidence type="ECO:0000313" key="1">
    <source>
        <dbReference type="EMBL" id="QHT20458.1"/>
    </source>
</evidence>
<proteinExistence type="predicted"/>
<dbReference type="AlphaFoldDB" id="A0A6C0DVF2"/>
<sequence>MSCSIPRLISYYSDKVNIYNSDCFIKLPSYRTCPPPSMLYLTPTELCQGPCGPTVVPIPQPVFPPGTFCRTGCEPCGPCGTVQTACGPCGQR</sequence>
<reference evidence="1" key="1">
    <citation type="journal article" date="2020" name="Nature">
        <title>Giant virus diversity and host interactions through global metagenomics.</title>
        <authorList>
            <person name="Schulz F."/>
            <person name="Roux S."/>
            <person name="Paez-Espino D."/>
            <person name="Jungbluth S."/>
            <person name="Walsh D.A."/>
            <person name="Denef V.J."/>
            <person name="McMahon K.D."/>
            <person name="Konstantinidis K.T."/>
            <person name="Eloe-Fadrosh E.A."/>
            <person name="Kyrpides N.C."/>
            <person name="Woyke T."/>
        </authorList>
    </citation>
    <scope>NUCLEOTIDE SEQUENCE</scope>
    <source>
        <strain evidence="1">GVMAG-M-3300023174-60</strain>
    </source>
</reference>
<organism evidence="1">
    <name type="scientific">viral metagenome</name>
    <dbReference type="NCBI Taxonomy" id="1070528"/>
    <lineage>
        <taxon>unclassified sequences</taxon>
        <taxon>metagenomes</taxon>
        <taxon>organismal metagenomes</taxon>
    </lineage>
</organism>
<name>A0A6C0DVF2_9ZZZZ</name>
<accession>A0A6C0DVF2</accession>
<dbReference type="EMBL" id="MN739677">
    <property type="protein sequence ID" value="QHT20458.1"/>
    <property type="molecule type" value="Genomic_DNA"/>
</dbReference>